<accession>A0A2D2AXX2</accession>
<keyword evidence="1" id="KW-0472">Membrane</keyword>
<dbReference type="AlphaFoldDB" id="A0A2D2AXX2"/>
<dbReference type="Proteomes" id="UP000228945">
    <property type="component" value="Chromosome"/>
</dbReference>
<evidence type="ECO:0008006" key="4">
    <source>
        <dbReference type="Google" id="ProtNLM"/>
    </source>
</evidence>
<protein>
    <recommendedName>
        <fullName evidence="4">DUF2842 domain-containing protein</fullName>
    </recommendedName>
</protein>
<evidence type="ECO:0000313" key="3">
    <source>
        <dbReference type="Proteomes" id="UP000228945"/>
    </source>
</evidence>
<dbReference type="InterPro" id="IPR021265">
    <property type="entry name" value="DUF2842"/>
</dbReference>
<keyword evidence="3" id="KW-1185">Reference proteome</keyword>
<dbReference type="KEGG" id="cmb:CSW64_10380"/>
<feature type="transmembrane region" description="Helical" evidence="1">
    <location>
        <begin position="40"/>
        <end position="61"/>
    </location>
</feature>
<name>A0A2D2AXX2_9CAUL</name>
<dbReference type="EMBL" id="CP024201">
    <property type="protein sequence ID" value="ATQ42787.1"/>
    <property type="molecule type" value="Genomic_DNA"/>
</dbReference>
<dbReference type="Pfam" id="PF11003">
    <property type="entry name" value="DUF2842"/>
    <property type="match status" value="1"/>
</dbReference>
<gene>
    <name evidence="2" type="ORF">CSW64_10380</name>
</gene>
<organism evidence="2 3">
    <name type="scientific">Caulobacter mirabilis</name>
    <dbReference type="NCBI Taxonomy" id="69666"/>
    <lineage>
        <taxon>Bacteria</taxon>
        <taxon>Pseudomonadati</taxon>
        <taxon>Pseudomonadota</taxon>
        <taxon>Alphaproteobacteria</taxon>
        <taxon>Caulobacterales</taxon>
        <taxon>Caulobacteraceae</taxon>
        <taxon>Caulobacter</taxon>
    </lineage>
</organism>
<keyword evidence="1" id="KW-1133">Transmembrane helix</keyword>
<keyword evidence="1" id="KW-0812">Transmembrane</keyword>
<dbReference type="OrthoDB" id="7510023at2"/>
<reference evidence="2 3" key="1">
    <citation type="submission" date="2017-10" db="EMBL/GenBank/DDBJ databases">
        <title>Genome sequence of Caulobacter mirabilis FWC38.</title>
        <authorList>
            <person name="Fiebig A."/>
            <person name="Crosson S."/>
        </authorList>
    </citation>
    <scope>NUCLEOTIDE SEQUENCE [LARGE SCALE GENOMIC DNA]</scope>
    <source>
        <strain evidence="2 3">FWC 38</strain>
    </source>
</reference>
<evidence type="ECO:0000256" key="1">
    <source>
        <dbReference type="SAM" id="Phobius"/>
    </source>
</evidence>
<evidence type="ECO:0000313" key="2">
    <source>
        <dbReference type="EMBL" id="ATQ42787.1"/>
    </source>
</evidence>
<dbReference type="RefSeq" id="WP_099622041.1">
    <property type="nucleotide sequence ID" value="NZ_CP024201.1"/>
</dbReference>
<proteinExistence type="predicted"/>
<sequence length="67" mass="7327">MNPRIKKIIGSLALLAFMAAYVAGAIVLADKLPKHPAVDLIYFVVAGVAWVLPVIPLMIWMNREPKA</sequence>